<dbReference type="RefSeq" id="WP_131448046.1">
    <property type="nucleotide sequence ID" value="NZ_SJZB01000043.1"/>
</dbReference>
<evidence type="ECO:0000313" key="2">
    <source>
        <dbReference type="EMBL" id="TCJ12329.1"/>
    </source>
</evidence>
<sequence length="111" mass="11670">MTDTDLSNRLAEPYAFALVTWPAVLGLLTPLPEAWATWAQAGLAVWLAAMQLGAYARGVGFGNVMLFLSGTVALAAYGHPSPWSLAALPVLLVGLHAAQRARLDRAPEATA</sequence>
<keyword evidence="3" id="KW-1185">Reference proteome</keyword>
<comment type="caution">
    <text evidence="2">The sequence shown here is derived from an EMBL/GenBank/DDBJ whole genome shotgun (WGS) entry which is preliminary data.</text>
</comment>
<keyword evidence="1" id="KW-0472">Membrane</keyword>
<evidence type="ECO:0000313" key="3">
    <source>
        <dbReference type="Proteomes" id="UP000295443"/>
    </source>
</evidence>
<dbReference type="AlphaFoldDB" id="A0A4R1B8I4"/>
<dbReference type="OrthoDB" id="9156193at2"/>
<keyword evidence="1" id="KW-0812">Transmembrane</keyword>
<name>A0A4R1B8I4_9PROT</name>
<dbReference type="EMBL" id="SJZB01000043">
    <property type="protein sequence ID" value="TCJ12329.1"/>
    <property type="molecule type" value="Genomic_DNA"/>
</dbReference>
<feature type="transmembrane region" description="Helical" evidence="1">
    <location>
        <begin position="12"/>
        <end position="29"/>
    </location>
</feature>
<proteinExistence type="predicted"/>
<keyword evidence="1" id="KW-1133">Transmembrane helix</keyword>
<dbReference type="Proteomes" id="UP000295443">
    <property type="component" value="Unassembled WGS sequence"/>
</dbReference>
<protein>
    <submittedName>
        <fullName evidence="2">Uncharacterized protein</fullName>
    </submittedName>
</protein>
<accession>A0A4R1B8I4</accession>
<evidence type="ECO:0000256" key="1">
    <source>
        <dbReference type="SAM" id="Phobius"/>
    </source>
</evidence>
<gene>
    <name evidence="2" type="ORF">EZJ19_12390</name>
</gene>
<feature type="transmembrane region" description="Helical" evidence="1">
    <location>
        <begin position="59"/>
        <end position="77"/>
    </location>
</feature>
<reference evidence="2 3" key="1">
    <citation type="submission" date="2019-03" db="EMBL/GenBank/DDBJ databases">
        <title>Genome sequence of Thiobacillaceae bacterium LSR1, a sulfur-oxidizing bacterium isolated from freshwater sediment.</title>
        <authorList>
            <person name="Li S."/>
        </authorList>
    </citation>
    <scope>NUCLEOTIDE SEQUENCE [LARGE SCALE GENOMIC DNA]</scope>
    <source>
        <strain evidence="2 3">LSR1</strain>
    </source>
</reference>
<organism evidence="2 3">
    <name type="scientific">Parasulfuritortus cantonensis</name>
    <dbReference type="NCBI Taxonomy" id="2528202"/>
    <lineage>
        <taxon>Bacteria</taxon>
        <taxon>Pseudomonadati</taxon>
        <taxon>Pseudomonadota</taxon>
        <taxon>Betaproteobacteria</taxon>
        <taxon>Nitrosomonadales</taxon>
        <taxon>Thiobacillaceae</taxon>
        <taxon>Parasulfuritortus</taxon>
    </lineage>
</organism>